<dbReference type="AlphaFoldDB" id="A0A0D1WBW7"/>
<dbReference type="HOGENOM" id="CLU_010194_9_0_1"/>
<proteinExistence type="inferred from homology"/>
<name>A0A0D1WBW7_9EURO</name>
<dbReference type="Proteomes" id="UP000053599">
    <property type="component" value="Unassembled WGS sequence"/>
</dbReference>
<evidence type="ECO:0000313" key="3">
    <source>
        <dbReference type="Proteomes" id="UP000053599"/>
    </source>
</evidence>
<accession>A0A0D1WBW7</accession>
<organism evidence="2 3">
    <name type="scientific">Exophiala sideris</name>
    <dbReference type="NCBI Taxonomy" id="1016849"/>
    <lineage>
        <taxon>Eukaryota</taxon>
        <taxon>Fungi</taxon>
        <taxon>Dikarya</taxon>
        <taxon>Ascomycota</taxon>
        <taxon>Pezizomycotina</taxon>
        <taxon>Eurotiomycetes</taxon>
        <taxon>Chaetothyriomycetidae</taxon>
        <taxon>Chaetothyriales</taxon>
        <taxon>Herpotrichiellaceae</taxon>
        <taxon>Exophiala</taxon>
    </lineage>
</organism>
<evidence type="ECO:0000256" key="1">
    <source>
        <dbReference type="ARBA" id="ARBA00006484"/>
    </source>
</evidence>
<dbReference type="GO" id="GO:0019748">
    <property type="term" value="P:secondary metabolic process"/>
    <property type="evidence" value="ECO:0007669"/>
    <property type="project" value="TreeGrafter"/>
</dbReference>
<gene>
    <name evidence="2" type="ORF">PV11_01868</name>
</gene>
<dbReference type="SUPFAM" id="SSF51735">
    <property type="entry name" value="NAD(P)-binding Rossmann-fold domains"/>
    <property type="match status" value="1"/>
</dbReference>
<dbReference type="OrthoDB" id="191139at2759"/>
<dbReference type="EMBL" id="KN846951">
    <property type="protein sequence ID" value="KIV86245.1"/>
    <property type="molecule type" value="Genomic_DNA"/>
</dbReference>
<dbReference type="PANTHER" id="PTHR43544">
    <property type="entry name" value="SHORT-CHAIN DEHYDROGENASE/REDUCTASE"/>
    <property type="match status" value="1"/>
</dbReference>
<dbReference type="GO" id="GO:0016491">
    <property type="term" value="F:oxidoreductase activity"/>
    <property type="evidence" value="ECO:0007669"/>
    <property type="project" value="TreeGrafter"/>
</dbReference>
<dbReference type="InterPro" id="IPR036291">
    <property type="entry name" value="NAD(P)-bd_dom_sf"/>
</dbReference>
<dbReference type="Pfam" id="PF00106">
    <property type="entry name" value="adh_short"/>
    <property type="match status" value="1"/>
</dbReference>
<dbReference type="PANTHER" id="PTHR43544:SF32">
    <property type="entry name" value="CHAIN DEHYDROGENASE, PUTATIVE (AFU_ORTHOLOGUE AFUA_5G01530)-RELATED"/>
    <property type="match status" value="1"/>
</dbReference>
<dbReference type="InterPro" id="IPR002347">
    <property type="entry name" value="SDR_fam"/>
</dbReference>
<sequence length="274" mass="29673">MKTVVSSFLHNRSKSSCTKRQTSTNSIEMAAARTVVLITGANQGLGFECVKKLCAEQPDYHILMGARDLAKGEAAVKTVTDFAEDASVEVVEIDVTSDPSIEKAAKFVEKKFGKLDVLFNNAGVIRTGKQQAFRQEFQEVLDINTVSPACVTMAFAPLLQKSDHPRLIFMSSGLGSITLTLMPISPWYGMAPVPTYAASKAAVNMVGAFFTQKYTKDGFRINMIDPGHRQTALNGFNPKGGKASEGALEACRIITQGKNGQHGTFTSLESILPW</sequence>
<dbReference type="PRINTS" id="PR00081">
    <property type="entry name" value="GDHRDH"/>
</dbReference>
<dbReference type="GO" id="GO:0005737">
    <property type="term" value="C:cytoplasm"/>
    <property type="evidence" value="ECO:0007669"/>
    <property type="project" value="TreeGrafter"/>
</dbReference>
<dbReference type="InterPro" id="IPR051468">
    <property type="entry name" value="Fungal_SecMetab_SDRs"/>
</dbReference>
<dbReference type="STRING" id="1016849.A0A0D1WBW7"/>
<protein>
    <submittedName>
        <fullName evidence="2">Uncharacterized protein</fullName>
    </submittedName>
</protein>
<evidence type="ECO:0000313" key="2">
    <source>
        <dbReference type="EMBL" id="KIV86245.1"/>
    </source>
</evidence>
<dbReference type="Gene3D" id="3.40.50.720">
    <property type="entry name" value="NAD(P)-binding Rossmann-like Domain"/>
    <property type="match status" value="1"/>
</dbReference>
<comment type="similarity">
    <text evidence="1">Belongs to the short-chain dehydrogenases/reductases (SDR) family.</text>
</comment>
<reference evidence="2 3" key="1">
    <citation type="submission" date="2015-01" db="EMBL/GenBank/DDBJ databases">
        <title>The Genome Sequence of Exophiala sideris CBS121828.</title>
        <authorList>
            <consortium name="The Broad Institute Genomics Platform"/>
            <person name="Cuomo C."/>
            <person name="de Hoog S."/>
            <person name="Gorbushina A."/>
            <person name="Stielow B."/>
            <person name="Teixiera M."/>
            <person name="Abouelleil A."/>
            <person name="Chapman S.B."/>
            <person name="Priest M."/>
            <person name="Young S.K."/>
            <person name="Wortman J."/>
            <person name="Nusbaum C."/>
            <person name="Birren B."/>
        </authorList>
    </citation>
    <scope>NUCLEOTIDE SEQUENCE [LARGE SCALE GENOMIC DNA]</scope>
    <source>
        <strain evidence="2 3">CBS 121828</strain>
    </source>
</reference>